<keyword evidence="2" id="KW-1185">Reference proteome</keyword>
<accession>A0ABU2MP97</accession>
<keyword evidence="1" id="KW-0456">Lyase</keyword>
<sequence>MRELISNAHCVLFDFDGPVCHLFAAHSAESIADLLRDLAAELSVSGLLTAELRDSPDPHQVLRGIASRRPAPGVVSRLEAALTREEISAAATAHPTPYAAALIAALSTRGRQVAIATNNSPLAAEHYLNRHQLAGYVGGRVHGRTRDIALLKPHPDSLLRALASTRTPPRRALMIGDSVADLVAARAAGVPFLGFAWDDGGADRLAAAGAHEVVRSLEHVLTALITPAPGRDAPF</sequence>
<reference evidence="2" key="1">
    <citation type="submission" date="2023-07" db="EMBL/GenBank/DDBJ databases">
        <title>30 novel species of actinomycetes from the DSMZ collection.</title>
        <authorList>
            <person name="Nouioui I."/>
        </authorList>
    </citation>
    <scope>NUCLEOTIDE SEQUENCE [LARGE SCALE GENOMIC DNA]</scope>
    <source>
        <strain evidence="2">DSM 44938</strain>
    </source>
</reference>
<dbReference type="Gene3D" id="1.10.150.240">
    <property type="entry name" value="Putative phosphatase, domain 2"/>
    <property type="match status" value="1"/>
</dbReference>
<dbReference type="Gene3D" id="3.40.50.1000">
    <property type="entry name" value="HAD superfamily/HAD-like"/>
    <property type="match status" value="1"/>
</dbReference>
<dbReference type="RefSeq" id="WP_311704499.1">
    <property type="nucleotide sequence ID" value="NZ_JAVREL010000005.1"/>
</dbReference>
<dbReference type="InterPro" id="IPR006439">
    <property type="entry name" value="HAD-SF_hydro_IA"/>
</dbReference>
<dbReference type="PANTHER" id="PTHR43434">
    <property type="entry name" value="PHOSPHOGLYCOLATE PHOSPHATASE"/>
    <property type="match status" value="1"/>
</dbReference>
<comment type="caution">
    <text evidence="1">The sequence shown here is derived from an EMBL/GenBank/DDBJ whole genome shotgun (WGS) entry which is preliminary data.</text>
</comment>
<keyword evidence="1" id="KW-0378">Hydrolase</keyword>
<evidence type="ECO:0000313" key="1">
    <source>
        <dbReference type="EMBL" id="MDT0343375.1"/>
    </source>
</evidence>
<dbReference type="GO" id="GO:0016829">
    <property type="term" value="F:lyase activity"/>
    <property type="evidence" value="ECO:0007669"/>
    <property type="project" value="UniProtKB-KW"/>
</dbReference>
<organism evidence="1 2">
    <name type="scientific">Streptomyces litchfieldiae</name>
    <dbReference type="NCBI Taxonomy" id="3075543"/>
    <lineage>
        <taxon>Bacteria</taxon>
        <taxon>Bacillati</taxon>
        <taxon>Actinomycetota</taxon>
        <taxon>Actinomycetes</taxon>
        <taxon>Kitasatosporales</taxon>
        <taxon>Streptomycetaceae</taxon>
        <taxon>Streptomyces</taxon>
    </lineage>
</organism>
<dbReference type="Proteomes" id="UP001183246">
    <property type="component" value="Unassembled WGS sequence"/>
</dbReference>
<name>A0ABU2MP97_9ACTN</name>
<protein>
    <submittedName>
        <fullName evidence="1">HAD family hydrolase</fullName>
        <ecNumber evidence="1">3.-.-.-</ecNumber>
    </submittedName>
</protein>
<dbReference type="InterPro" id="IPR036412">
    <property type="entry name" value="HAD-like_sf"/>
</dbReference>
<dbReference type="InterPro" id="IPR023214">
    <property type="entry name" value="HAD_sf"/>
</dbReference>
<dbReference type="EMBL" id="JAVREL010000005">
    <property type="protein sequence ID" value="MDT0343375.1"/>
    <property type="molecule type" value="Genomic_DNA"/>
</dbReference>
<evidence type="ECO:0000313" key="2">
    <source>
        <dbReference type="Proteomes" id="UP001183246"/>
    </source>
</evidence>
<proteinExistence type="predicted"/>
<dbReference type="InterPro" id="IPR023198">
    <property type="entry name" value="PGP-like_dom2"/>
</dbReference>
<dbReference type="Pfam" id="PF00702">
    <property type="entry name" value="Hydrolase"/>
    <property type="match status" value="1"/>
</dbReference>
<dbReference type="SUPFAM" id="SSF56784">
    <property type="entry name" value="HAD-like"/>
    <property type="match status" value="1"/>
</dbReference>
<dbReference type="InterPro" id="IPR050155">
    <property type="entry name" value="HAD-like_hydrolase_sf"/>
</dbReference>
<dbReference type="PANTHER" id="PTHR43434:SF1">
    <property type="entry name" value="PHOSPHOGLYCOLATE PHOSPHATASE"/>
    <property type="match status" value="1"/>
</dbReference>
<dbReference type="EC" id="3.-.-.-" evidence="1"/>
<dbReference type="NCBIfam" id="TIGR01549">
    <property type="entry name" value="HAD-SF-IA-v1"/>
    <property type="match status" value="1"/>
</dbReference>
<gene>
    <name evidence="1" type="ORF">RM590_12225</name>
</gene>
<dbReference type="GO" id="GO:0016787">
    <property type="term" value="F:hydrolase activity"/>
    <property type="evidence" value="ECO:0007669"/>
    <property type="project" value="UniProtKB-KW"/>
</dbReference>